<keyword evidence="2" id="KW-1185">Reference proteome</keyword>
<comment type="caution">
    <text evidence="1">The sequence shown here is derived from an EMBL/GenBank/DDBJ whole genome shotgun (WGS) entry which is preliminary data.</text>
</comment>
<protein>
    <submittedName>
        <fullName evidence="1">Uncharacterized protein</fullName>
    </submittedName>
</protein>
<gene>
    <name evidence="1" type="ORF">Vadar_004226</name>
</gene>
<name>A0ACB7Z8X7_9ERIC</name>
<evidence type="ECO:0000313" key="1">
    <source>
        <dbReference type="EMBL" id="KAH7862388.1"/>
    </source>
</evidence>
<proteinExistence type="predicted"/>
<organism evidence="1 2">
    <name type="scientific">Vaccinium darrowii</name>
    <dbReference type="NCBI Taxonomy" id="229202"/>
    <lineage>
        <taxon>Eukaryota</taxon>
        <taxon>Viridiplantae</taxon>
        <taxon>Streptophyta</taxon>
        <taxon>Embryophyta</taxon>
        <taxon>Tracheophyta</taxon>
        <taxon>Spermatophyta</taxon>
        <taxon>Magnoliopsida</taxon>
        <taxon>eudicotyledons</taxon>
        <taxon>Gunneridae</taxon>
        <taxon>Pentapetalae</taxon>
        <taxon>asterids</taxon>
        <taxon>Ericales</taxon>
        <taxon>Ericaceae</taxon>
        <taxon>Vaccinioideae</taxon>
        <taxon>Vaccinieae</taxon>
        <taxon>Vaccinium</taxon>
    </lineage>
</organism>
<reference evidence="1 2" key="1">
    <citation type="journal article" date="2021" name="Hortic Res">
        <title>High-quality reference genome and annotation aids understanding of berry development for evergreen blueberry (Vaccinium darrowii).</title>
        <authorList>
            <person name="Yu J."/>
            <person name="Hulse-Kemp A.M."/>
            <person name="Babiker E."/>
            <person name="Staton M."/>
        </authorList>
    </citation>
    <scope>NUCLEOTIDE SEQUENCE [LARGE SCALE GENOMIC DNA]</scope>
    <source>
        <strain evidence="2">cv. NJ 8807/NJ 8810</strain>
        <tissue evidence="1">Young leaf</tissue>
    </source>
</reference>
<sequence>MRSSRKQELETTTAMSNDAASTISGDKYQTQRKEEKRHLSIFDVSPDLFDSCRLLQSPTSLPDPPESSSVISAIKTLGEEVGDEDKQIGIAKAASISRWSCNTCKAEFESLVEQRSHFKSDIHRFNVKLTIAGKDTVKEEDFDELTSDSLFKDYDISSISGSEDEAEKGSFPSNYMHSGLSRSAKQKLFIRLQRGERVSLWKCLLLDEAENILFENDNIVDVDDGGSMPCLREKEVIERLNFMMNEPRDSTRLRVMLLASGGHFAGCVFDGNSVVAHKTFHRYVVRAKAGKKQSSKDASGRAAHSAGASLRRYNELALKKEIQELLAAWKPYFDASSCVFIYAPSDNHQLLFDGEKPYFSNKHCVVRSVPLTVRRPTLKEARRIYKLLTQVSYEVEENATIIEEDSVLSVNTVNDCSQGSTKEALVDDLSSMKITDACSGIKNSVILSVSSESENEVVRASTPLHEAAKCGNAQEVLELLEQGSDPSIIDERGRTPYVLATEKEVRNIFRRFMASNLDKWDWNAAKVPSALTKEMEESQAAKQAEKDAKKKARAKELKKLRKAREKKAQADAASSQSAPTISANQVATPTLSKGQSQSSSGAKMSKEEELKRAQALEREKRAAAAERRIAAALNAQETGAPNVSSSSSSQPKGVVTTDIKCSCCNSSLVGKVPFHRYNYKYCSTSCMHVHREMLEDG</sequence>
<dbReference type="EMBL" id="CM037162">
    <property type="protein sequence ID" value="KAH7862388.1"/>
    <property type="molecule type" value="Genomic_DNA"/>
</dbReference>
<accession>A0ACB7Z8X7</accession>
<evidence type="ECO:0000313" key="2">
    <source>
        <dbReference type="Proteomes" id="UP000828048"/>
    </source>
</evidence>
<dbReference type="Proteomes" id="UP000828048">
    <property type="component" value="Chromosome 12"/>
</dbReference>